<name>A7SBA8_NEMVE</name>
<dbReference type="InterPro" id="IPR036028">
    <property type="entry name" value="SH3-like_dom_sf"/>
</dbReference>
<dbReference type="GO" id="GO:0055037">
    <property type="term" value="C:recycling endosome"/>
    <property type="evidence" value="ECO:0000318"/>
    <property type="project" value="GO_Central"/>
</dbReference>
<dbReference type="SMART" id="SM00055">
    <property type="entry name" value="FCH"/>
    <property type="match status" value="1"/>
</dbReference>
<evidence type="ECO:0000313" key="11">
    <source>
        <dbReference type="Proteomes" id="UP000001593"/>
    </source>
</evidence>
<dbReference type="PROSITE" id="PS51741">
    <property type="entry name" value="F_BAR"/>
    <property type="match status" value="1"/>
</dbReference>
<reference evidence="10 11" key="1">
    <citation type="journal article" date="2007" name="Science">
        <title>Sea anemone genome reveals ancestral eumetazoan gene repertoire and genomic organization.</title>
        <authorList>
            <person name="Putnam N.H."/>
            <person name="Srivastava M."/>
            <person name="Hellsten U."/>
            <person name="Dirks B."/>
            <person name="Chapman J."/>
            <person name="Salamov A."/>
            <person name="Terry A."/>
            <person name="Shapiro H."/>
            <person name="Lindquist E."/>
            <person name="Kapitonov V.V."/>
            <person name="Jurka J."/>
            <person name="Genikhovich G."/>
            <person name="Grigoriev I.V."/>
            <person name="Lucas S.M."/>
            <person name="Steele R.E."/>
            <person name="Finnerty J.R."/>
            <person name="Technau U."/>
            <person name="Martindale M.Q."/>
            <person name="Rokhsar D.S."/>
        </authorList>
    </citation>
    <scope>NUCLEOTIDE SEQUENCE [LARGE SCALE GENOMIC DNA]</scope>
    <source>
        <strain evidence="11">CH2 X CH6</strain>
    </source>
</reference>
<evidence type="ECO:0000256" key="7">
    <source>
        <dbReference type="SAM" id="MobiDB-lite"/>
    </source>
</evidence>
<dbReference type="PROSITE" id="PS50002">
    <property type="entry name" value="SH3"/>
    <property type="match status" value="2"/>
</dbReference>
<feature type="domain" description="F-BAR" evidence="9">
    <location>
        <begin position="60"/>
        <end position="335"/>
    </location>
</feature>
<evidence type="ECO:0000259" key="8">
    <source>
        <dbReference type="PROSITE" id="PS50002"/>
    </source>
</evidence>
<dbReference type="SUPFAM" id="SSF103657">
    <property type="entry name" value="BAR/IMD domain-like"/>
    <property type="match status" value="1"/>
</dbReference>
<dbReference type="Proteomes" id="UP000001593">
    <property type="component" value="Unassembled WGS sequence"/>
</dbReference>
<feature type="region of interest" description="Disordered" evidence="7">
    <location>
        <begin position="763"/>
        <end position="883"/>
    </location>
</feature>
<keyword evidence="2" id="KW-0597">Phosphoprotein</keyword>
<dbReference type="FunFam" id="1.20.1270.60:FF:000101">
    <property type="entry name" value="F-BAR and double SH3 domains protein 2 isoform X6"/>
    <property type="match status" value="1"/>
</dbReference>
<dbReference type="CDD" id="cd11762">
    <property type="entry name" value="SH3_FCHSD_2"/>
    <property type="match status" value="1"/>
</dbReference>
<dbReference type="Gene3D" id="1.20.1270.60">
    <property type="entry name" value="Arfaptin homology (AH) domain/BAR domain"/>
    <property type="match status" value="1"/>
</dbReference>
<proteinExistence type="predicted"/>
<dbReference type="PRINTS" id="PR00452">
    <property type="entry name" value="SH3DOMAIN"/>
</dbReference>
<dbReference type="Pfam" id="PF00611">
    <property type="entry name" value="FCH"/>
    <property type="match status" value="1"/>
</dbReference>
<dbReference type="PhylomeDB" id="A7SBA8"/>
<dbReference type="EMBL" id="DS469615">
    <property type="protein sequence ID" value="EDO38999.1"/>
    <property type="molecule type" value="Genomic_DNA"/>
</dbReference>
<feature type="region of interest" description="Disordered" evidence="7">
    <location>
        <begin position="465"/>
        <end position="496"/>
    </location>
</feature>
<evidence type="ECO:0000256" key="6">
    <source>
        <dbReference type="SAM" id="Coils"/>
    </source>
</evidence>
<dbReference type="AlphaFoldDB" id="A7SBA8"/>
<sequence length="883" mass="98338">MSRYVYQDGNFGCVPPECLSRDKLVTPGQYLDFWFLHELTKLDNALNYSTQPAKQAKILQSLRNIQTEQTLKLQQKFQFEQDLLEDIRVYAKQRSAIEKEYSQALQKLDSQFIQKREFSADEITGNERYRTPLSVWKTVLDESASVGKHRLEMAEALLTQVADSIKAFKTNKAQIFKKNQELLQKIHEEIFTTVREMSKSKKGYMEMEKLAHVAREQAAEAEDKYKKKNVKFFQSKSTLEKNVSKSSNRKETSERRSTMARNEYLLCLAASNAHAMRYYCTDLQEIMNSVYGDFYDKVREYFSIISNLGVEASTSEHKGYAHVGSEASMIDKNFCVETFLSHNKVLTEVLHYEYDPYRGDKINTILTIDKSSGLALNKEARKLALRLAREQKNIRDKQKALSSMNSSQGDLTDGPTDTDQPSADALREEIRHSEVIKLKAEACLELLKQAGVNVDEWIKSANSLSPNDASDKALSGSSSSLTADLTPDDHGGWDDEWDVDDTFTGDYESDEDVRSLTSASSQLGLCVVLYSFEATTEDELSITEHEELELLEIDGEGWCKGRNKAGKVGFFPEAYVEKRTKEREGSIHSSSGHSVSGSVTGSIGERSPVGTPVASPVVAPVMSPLAAAHRASSASLPVTTAVSPAPEPTYLCMVRALYDYEAMSDEELSFNEGDTIYVTKQDDHGVDDGFWEGYIDGHKGVFPSLVVEEIEGSASPPPVTTPVVSPPSTGQEAQPPATNAGWQGRGDYVDLADSYSTIVKAPSLLQPARKAPPPPRDSPLSTRRSISSTGRESTNMGNMDRQRAQTENLATMNKPEGQRKKRSSLFSNDESLGYVADPRTADYVNTRNLPHQNGPPRDKPNKPSLPPPPTTTSRKNFQSHSQV</sequence>
<dbReference type="PANTHER" id="PTHR15735">
    <property type="entry name" value="FCH AND DOUBLE SH3 DOMAINS PROTEIN"/>
    <property type="match status" value="1"/>
</dbReference>
<keyword evidence="1 4" id="KW-0728">SH3 domain</keyword>
<dbReference type="SUPFAM" id="SSF50044">
    <property type="entry name" value="SH3-domain"/>
    <property type="match status" value="2"/>
</dbReference>
<evidence type="ECO:0000256" key="3">
    <source>
        <dbReference type="ARBA" id="ARBA00023054"/>
    </source>
</evidence>
<dbReference type="InterPro" id="IPR031160">
    <property type="entry name" value="F_BAR_dom"/>
</dbReference>
<feature type="compositionally biased region" description="Low complexity" evidence="7">
    <location>
        <begin position="472"/>
        <end position="485"/>
    </location>
</feature>
<dbReference type="SMART" id="SM00326">
    <property type="entry name" value="SH3"/>
    <property type="match status" value="2"/>
</dbReference>
<evidence type="ECO:0000259" key="9">
    <source>
        <dbReference type="PROSITE" id="PS51741"/>
    </source>
</evidence>
<dbReference type="GO" id="GO:0007274">
    <property type="term" value="P:neuromuscular synaptic transmission"/>
    <property type="evidence" value="ECO:0000318"/>
    <property type="project" value="GO_Central"/>
</dbReference>
<gene>
    <name evidence="10" type="ORF">NEMVEDRAFT_v1g244097</name>
</gene>
<accession>A7SBA8</accession>
<dbReference type="PANTHER" id="PTHR15735:SF21">
    <property type="entry name" value="PROTEIN NERVOUS WRECK"/>
    <property type="match status" value="1"/>
</dbReference>
<evidence type="ECO:0008006" key="12">
    <source>
        <dbReference type="Google" id="ProtNLM"/>
    </source>
</evidence>
<dbReference type="Pfam" id="PF14604">
    <property type="entry name" value="SH3_9"/>
    <property type="match status" value="1"/>
</dbReference>
<evidence type="ECO:0000256" key="2">
    <source>
        <dbReference type="ARBA" id="ARBA00022553"/>
    </source>
</evidence>
<evidence type="ECO:0000313" key="10">
    <source>
        <dbReference type="EMBL" id="EDO38999.1"/>
    </source>
</evidence>
<dbReference type="Pfam" id="PF00018">
    <property type="entry name" value="SH3_1"/>
    <property type="match status" value="1"/>
</dbReference>
<dbReference type="HOGENOM" id="CLU_013546_0_0_1"/>
<dbReference type="InterPro" id="IPR001060">
    <property type="entry name" value="FCH_dom"/>
</dbReference>
<feature type="region of interest" description="Disordered" evidence="7">
    <location>
        <begin position="395"/>
        <end position="423"/>
    </location>
</feature>
<feature type="compositionally biased region" description="Polar residues" evidence="7">
    <location>
        <begin position="400"/>
        <end position="421"/>
    </location>
</feature>
<feature type="coiled-coil region" evidence="6">
    <location>
        <begin position="204"/>
        <end position="231"/>
    </location>
</feature>
<dbReference type="InterPro" id="IPR001452">
    <property type="entry name" value="SH3_domain"/>
</dbReference>
<keyword evidence="11" id="KW-1185">Reference proteome</keyword>
<feature type="compositionally biased region" description="Low complexity" evidence="7">
    <location>
        <begin position="587"/>
        <end position="608"/>
    </location>
</feature>
<evidence type="ECO:0000256" key="5">
    <source>
        <dbReference type="PROSITE-ProRule" id="PRU01077"/>
    </source>
</evidence>
<dbReference type="OMA" id="TPMMEEP"/>
<feature type="domain" description="SH3" evidence="8">
    <location>
        <begin position="521"/>
        <end position="581"/>
    </location>
</feature>
<dbReference type="eggNOG" id="KOG3565">
    <property type="taxonomic scope" value="Eukaryota"/>
</dbReference>
<dbReference type="GO" id="GO:0031594">
    <property type="term" value="C:neuromuscular junction"/>
    <property type="evidence" value="ECO:0000318"/>
    <property type="project" value="GO_Central"/>
</dbReference>
<dbReference type="InterPro" id="IPR027267">
    <property type="entry name" value="AH/BAR_dom_sf"/>
</dbReference>
<feature type="compositionally biased region" description="Polar residues" evidence="7">
    <location>
        <begin position="730"/>
        <end position="741"/>
    </location>
</feature>
<keyword evidence="3 5" id="KW-0175">Coiled coil</keyword>
<evidence type="ECO:0000256" key="1">
    <source>
        <dbReference type="ARBA" id="ARBA00022443"/>
    </source>
</evidence>
<feature type="domain" description="SH3" evidence="8">
    <location>
        <begin position="649"/>
        <end position="712"/>
    </location>
</feature>
<evidence type="ECO:0000256" key="4">
    <source>
        <dbReference type="PROSITE-ProRule" id="PRU00192"/>
    </source>
</evidence>
<dbReference type="Gene3D" id="2.30.30.40">
    <property type="entry name" value="SH3 Domains"/>
    <property type="match status" value="2"/>
</dbReference>
<dbReference type="GO" id="GO:0030833">
    <property type="term" value="P:regulation of actin filament polymerization"/>
    <property type="evidence" value="ECO:0000318"/>
    <property type="project" value="GO_Central"/>
</dbReference>
<dbReference type="GO" id="GO:0051130">
    <property type="term" value="P:positive regulation of cellular component organization"/>
    <property type="evidence" value="ECO:0007669"/>
    <property type="project" value="UniProtKB-ARBA"/>
</dbReference>
<organism evidence="10 11">
    <name type="scientific">Nematostella vectensis</name>
    <name type="common">Starlet sea anemone</name>
    <dbReference type="NCBI Taxonomy" id="45351"/>
    <lineage>
        <taxon>Eukaryota</taxon>
        <taxon>Metazoa</taxon>
        <taxon>Cnidaria</taxon>
        <taxon>Anthozoa</taxon>
        <taxon>Hexacorallia</taxon>
        <taxon>Actiniaria</taxon>
        <taxon>Edwardsiidae</taxon>
        <taxon>Nematostella</taxon>
    </lineage>
</organism>
<feature type="compositionally biased region" description="Polar residues" evidence="7">
    <location>
        <begin position="779"/>
        <end position="797"/>
    </location>
</feature>
<feature type="region of interest" description="Disordered" evidence="7">
    <location>
        <begin position="582"/>
        <end position="608"/>
    </location>
</feature>
<protein>
    <recommendedName>
        <fullName evidence="12">FCH and double SH3 domains protein 2</fullName>
    </recommendedName>
</protein>
<feature type="region of interest" description="Disordered" evidence="7">
    <location>
        <begin position="712"/>
        <end position="745"/>
    </location>
</feature>
<dbReference type="FunFam" id="2.30.30.40:FF:000033">
    <property type="entry name" value="FCH and double SH3 domains protein 2"/>
    <property type="match status" value="1"/>
</dbReference>
<dbReference type="STRING" id="45351.A7SBA8"/>
<dbReference type="InParanoid" id="A7SBA8"/>